<evidence type="ECO:0000256" key="10">
    <source>
        <dbReference type="ARBA" id="ARBA00023102"/>
    </source>
</evidence>
<evidence type="ECO:0000256" key="18">
    <source>
        <dbReference type="RuleBase" id="RU004175"/>
    </source>
</evidence>
<dbReference type="FunFam" id="3.40.50.1980:FF:000001">
    <property type="entry name" value="Histidinol dehydrogenase"/>
    <property type="match status" value="1"/>
</dbReference>
<evidence type="ECO:0000256" key="2">
    <source>
        <dbReference type="ARBA" id="ARBA00004940"/>
    </source>
</evidence>
<organism evidence="20 22">
    <name type="scientific">Legionella birminghamensis</name>
    <dbReference type="NCBI Taxonomy" id="28083"/>
    <lineage>
        <taxon>Bacteria</taxon>
        <taxon>Pseudomonadati</taxon>
        <taxon>Pseudomonadota</taxon>
        <taxon>Gammaproteobacteria</taxon>
        <taxon>Legionellales</taxon>
        <taxon>Legionellaceae</taxon>
        <taxon>Legionella</taxon>
    </lineage>
</organism>
<dbReference type="RefSeq" id="WP_058522448.1">
    <property type="nucleotide sequence ID" value="NZ_CAAAHV010000006.1"/>
</dbReference>
<reference evidence="19 21" key="1">
    <citation type="submission" date="2015-11" db="EMBL/GenBank/DDBJ databases">
        <title>Genomic analysis of 38 Legionella species identifies large and diverse effector repertoires.</title>
        <authorList>
            <person name="Burstein D."/>
            <person name="Amaro F."/>
            <person name="Zusman T."/>
            <person name="Lifshitz Z."/>
            <person name="Cohen O."/>
            <person name="Gilbert J.A."/>
            <person name="Pupko T."/>
            <person name="Shuman H.A."/>
            <person name="Segal G."/>
        </authorList>
    </citation>
    <scope>NUCLEOTIDE SEQUENCE [LARGE SCALE GENOMIC DNA]</scope>
    <source>
        <strain evidence="19 21">CDC#1407-AL-14</strain>
    </source>
</reference>
<sequence>MLKIINWNSISETEKQQTLERPVLSNPPYEQVREIIDQVKAQGDRALIELTSRLDGVDLSAIQVEAAAIEQAAINPDAFAAINEAINTITTYHQAVLPRPQIINTARGISIEKVYRPIERVGLYVPGGNNSPLISSLLMQAIPAKIAGCPIRVLCTPPDKKGCVNPNLLVAARLCGINTIYKLGGAQAIAAMAYGTETVAKVDKLFGPGNSFVTEAKTQVSIDPLGAAIDMPAGPSEVMITADQWANPEFVAADLLSQAEHGTDSQVFLLCENETFACSVLKALLRQIDDLPRQAIIQRSLGKGSIIICKSLKEQLQIINHYAPEHLIINREDYQDWINGITSAGTVFLGSWAAESMGDYITGSNHVLPTFGYARTGSGLTTADFMKSMTIQSINESGLLGLGKYAMTLANLENLEAHANAIKLRLESVSSGE</sequence>
<dbReference type="SUPFAM" id="SSF53720">
    <property type="entry name" value="ALDH-like"/>
    <property type="match status" value="1"/>
</dbReference>
<feature type="binding site" evidence="12 16">
    <location>
        <position position="326"/>
    </location>
    <ligand>
        <name>substrate</name>
    </ligand>
</feature>
<evidence type="ECO:0000256" key="9">
    <source>
        <dbReference type="ARBA" id="ARBA00023027"/>
    </source>
</evidence>
<dbReference type="FunFam" id="3.40.50.1980:FF:000002">
    <property type="entry name" value="Histidinol dehydrogenase, chloroplastic"/>
    <property type="match status" value="1"/>
</dbReference>
<gene>
    <name evidence="12 20" type="primary">hisD</name>
    <name evidence="19" type="ORF">Lbir_0328</name>
    <name evidence="20" type="ORF">NCTC12437_01706</name>
</gene>
<proteinExistence type="inferred from homology"/>
<dbReference type="OrthoDB" id="9805269at2"/>
<comment type="cofactor">
    <cofactor evidence="12 17">
        <name>Zn(2+)</name>
        <dbReference type="ChEBI" id="CHEBI:29105"/>
    </cofactor>
    <text evidence="12 17">Binds 1 zinc ion per subunit.</text>
</comment>
<evidence type="ECO:0000256" key="5">
    <source>
        <dbReference type="ARBA" id="ARBA00022605"/>
    </source>
</evidence>
<feature type="binding site" evidence="12 16">
    <location>
        <position position="236"/>
    </location>
    <ligand>
        <name>substrate</name>
    </ligand>
</feature>
<dbReference type="UniPathway" id="UPA00031">
    <property type="reaction ID" value="UER00014"/>
</dbReference>
<keyword evidence="8 12" id="KW-0560">Oxidoreductase</keyword>
<comment type="catalytic activity">
    <reaction evidence="11 12">
        <text>L-histidinol + 2 NAD(+) + H2O = L-histidine + 2 NADH + 3 H(+)</text>
        <dbReference type="Rhea" id="RHEA:20641"/>
        <dbReference type="ChEBI" id="CHEBI:15377"/>
        <dbReference type="ChEBI" id="CHEBI:15378"/>
        <dbReference type="ChEBI" id="CHEBI:57540"/>
        <dbReference type="ChEBI" id="CHEBI:57595"/>
        <dbReference type="ChEBI" id="CHEBI:57699"/>
        <dbReference type="ChEBI" id="CHEBI:57945"/>
        <dbReference type="EC" id="1.1.1.23"/>
    </reaction>
</comment>
<feature type="binding site" evidence="12 16">
    <location>
        <position position="261"/>
    </location>
    <ligand>
        <name>substrate</name>
    </ligand>
</feature>
<name>A0A378IBJ3_9GAMM</name>
<dbReference type="EC" id="1.1.1.23" evidence="4 12"/>
<feature type="binding site" evidence="12 16">
    <location>
        <position position="359"/>
    </location>
    <ligand>
        <name>substrate</name>
    </ligand>
</feature>
<dbReference type="GO" id="GO:0000105">
    <property type="term" value="P:L-histidine biosynthetic process"/>
    <property type="evidence" value="ECO:0007669"/>
    <property type="project" value="UniProtKB-UniRule"/>
</dbReference>
<evidence type="ECO:0000313" key="21">
    <source>
        <dbReference type="Proteomes" id="UP000054735"/>
    </source>
</evidence>
<evidence type="ECO:0000256" key="13">
    <source>
        <dbReference type="PIRNR" id="PIRNR000099"/>
    </source>
</evidence>
<dbReference type="PIRSF" id="PIRSF000099">
    <property type="entry name" value="Histidinol_dh"/>
    <property type="match status" value="1"/>
</dbReference>
<keyword evidence="5 12" id="KW-0028">Amino-acid biosynthesis</keyword>
<feature type="binding site" evidence="12 15">
    <location>
        <position position="210"/>
    </location>
    <ligand>
        <name>NAD(+)</name>
        <dbReference type="ChEBI" id="CHEBI:57540"/>
    </ligand>
</feature>
<evidence type="ECO:0000256" key="7">
    <source>
        <dbReference type="ARBA" id="ARBA00022833"/>
    </source>
</evidence>
<feature type="binding site" evidence="12 17">
    <location>
        <position position="359"/>
    </location>
    <ligand>
        <name>Zn(2+)</name>
        <dbReference type="ChEBI" id="CHEBI:29105"/>
    </ligand>
</feature>
<dbReference type="EMBL" id="LNXT01000003">
    <property type="protein sequence ID" value="KTC75608.1"/>
    <property type="molecule type" value="Genomic_DNA"/>
</dbReference>
<evidence type="ECO:0000256" key="14">
    <source>
        <dbReference type="PIRSR" id="PIRSR000099-1"/>
    </source>
</evidence>
<evidence type="ECO:0000256" key="6">
    <source>
        <dbReference type="ARBA" id="ARBA00022723"/>
    </source>
</evidence>
<feature type="binding site" evidence="12 17">
    <location>
        <position position="258"/>
    </location>
    <ligand>
        <name>Zn(2+)</name>
        <dbReference type="ChEBI" id="CHEBI:29105"/>
    </ligand>
</feature>
<feature type="binding site" evidence="12 15">
    <location>
        <position position="187"/>
    </location>
    <ligand>
        <name>NAD(+)</name>
        <dbReference type="ChEBI" id="CHEBI:57540"/>
    </ligand>
</feature>
<dbReference type="PRINTS" id="PR00083">
    <property type="entry name" value="HOLDHDRGNASE"/>
</dbReference>
<dbReference type="InterPro" id="IPR022695">
    <property type="entry name" value="Histidinol_DH_monofunct"/>
</dbReference>
<evidence type="ECO:0000256" key="11">
    <source>
        <dbReference type="ARBA" id="ARBA00049489"/>
    </source>
</evidence>
<evidence type="ECO:0000256" key="3">
    <source>
        <dbReference type="ARBA" id="ARBA00010178"/>
    </source>
</evidence>
<dbReference type="NCBIfam" id="TIGR00069">
    <property type="entry name" value="hisD"/>
    <property type="match status" value="1"/>
</dbReference>
<evidence type="ECO:0000256" key="12">
    <source>
        <dbReference type="HAMAP-Rule" id="MF_01024"/>
    </source>
</evidence>
<feature type="binding site" evidence="12 17">
    <location>
        <position position="261"/>
    </location>
    <ligand>
        <name>Zn(2+)</name>
        <dbReference type="ChEBI" id="CHEBI:29105"/>
    </ligand>
</feature>
<evidence type="ECO:0000313" key="22">
    <source>
        <dbReference type="Proteomes" id="UP000255066"/>
    </source>
</evidence>
<evidence type="ECO:0000256" key="4">
    <source>
        <dbReference type="ARBA" id="ARBA00012965"/>
    </source>
</evidence>
<feature type="binding site" evidence="12 16">
    <location>
        <position position="413"/>
    </location>
    <ligand>
        <name>substrate</name>
    </ligand>
</feature>
<dbReference type="PANTHER" id="PTHR21256:SF2">
    <property type="entry name" value="HISTIDINE BIOSYNTHESIS TRIFUNCTIONAL PROTEIN"/>
    <property type="match status" value="1"/>
</dbReference>
<dbReference type="EMBL" id="UGNW01000001">
    <property type="protein sequence ID" value="STX31931.1"/>
    <property type="molecule type" value="Genomic_DNA"/>
</dbReference>
<dbReference type="AlphaFoldDB" id="A0A378IBJ3"/>
<evidence type="ECO:0000256" key="17">
    <source>
        <dbReference type="PIRSR" id="PIRSR000099-4"/>
    </source>
</evidence>
<feature type="active site" description="Proton acceptor" evidence="12 14">
    <location>
        <position position="326"/>
    </location>
</feature>
<dbReference type="CDD" id="cd06572">
    <property type="entry name" value="Histidinol_dh"/>
    <property type="match status" value="1"/>
</dbReference>
<keyword evidence="7 12" id="KW-0862">Zinc</keyword>
<comment type="function">
    <text evidence="1 12">Catalyzes the sequential NAD-dependent oxidations of L-histidinol to L-histidinaldehyde and then to L-histidine.</text>
</comment>
<evidence type="ECO:0000256" key="1">
    <source>
        <dbReference type="ARBA" id="ARBA00003850"/>
    </source>
</evidence>
<dbReference type="GO" id="GO:0004399">
    <property type="term" value="F:histidinol dehydrogenase activity"/>
    <property type="evidence" value="ECO:0007669"/>
    <property type="project" value="UniProtKB-UniRule"/>
</dbReference>
<evidence type="ECO:0000256" key="8">
    <source>
        <dbReference type="ARBA" id="ARBA00023002"/>
    </source>
</evidence>
<feature type="active site" description="Proton acceptor" evidence="12 14">
    <location>
        <position position="325"/>
    </location>
</feature>
<keyword evidence="6 12" id="KW-0479">Metal-binding</keyword>
<dbReference type="GO" id="GO:0051287">
    <property type="term" value="F:NAD binding"/>
    <property type="evidence" value="ECO:0007669"/>
    <property type="project" value="InterPro"/>
</dbReference>
<dbReference type="STRING" id="28083.Lbir_0328"/>
<dbReference type="Proteomes" id="UP000054735">
    <property type="component" value="Unassembled WGS sequence"/>
</dbReference>
<dbReference type="InterPro" id="IPR012131">
    <property type="entry name" value="Hstdl_DH"/>
</dbReference>
<dbReference type="PANTHER" id="PTHR21256">
    <property type="entry name" value="HISTIDINOL DEHYDROGENASE HDH"/>
    <property type="match status" value="1"/>
</dbReference>
<evidence type="ECO:0000256" key="15">
    <source>
        <dbReference type="PIRSR" id="PIRSR000099-2"/>
    </source>
</evidence>
<feature type="binding site" evidence="12 15">
    <location>
        <position position="124"/>
    </location>
    <ligand>
        <name>NAD(+)</name>
        <dbReference type="ChEBI" id="CHEBI:57540"/>
    </ligand>
</feature>
<evidence type="ECO:0000313" key="19">
    <source>
        <dbReference type="EMBL" id="KTC75608.1"/>
    </source>
</evidence>
<dbReference type="Proteomes" id="UP000255066">
    <property type="component" value="Unassembled WGS sequence"/>
</dbReference>
<dbReference type="Gene3D" id="1.20.5.1300">
    <property type="match status" value="1"/>
</dbReference>
<dbReference type="HAMAP" id="MF_01024">
    <property type="entry name" value="HisD"/>
    <property type="match status" value="1"/>
</dbReference>
<dbReference type="InterPro" id="IPR016161">
    <property type="entry name" value="Ald_DH/histidinol_DH"/>
</dbReference>
<feature type="binding site" evidence="12 17">
    <location>
        <position position="418"/>
    </location>
    <ligand>
        <name>Zn(2+)</name>
        <dbReference type="ChEBI" id="CHEBI:29105"/>
    </ligand>
</feature>
<dbReference type="Gene3D" id="3.40.50.1980">
    <property type="entry name" value="Nitrogenase molybdenum iron protein domain"/>
    <property type="match status" value="2"/>
</dbReference>
<feature type="binding site" evidence="12 16">
    <location>
        <position position="418"/>
    </location>
    <ligand>
        <name>substrate</name>
    </ligand>
</feature>
<keyword evidence="9 12" id="KW-0520">NAD</keyword>
<dbReference type="GO" id="GO:0008270">
    <property type="term" value="F:zinc ion binding"/>
    <property type="evidence" value="ECO:0007669"/>
    <property type="project" value="UniProtKB-UniRule"/>
</dbReference>
<keyword evidence="21" id="KW-1185">Reference proteome</keyword>
<evidence type="ECO:0000256" key="16">
    <source>
        <dbReference type="PIRSR" id="PIRSR000099-3"/>
    </source>
</evidence>
<reference evidence="20 22" key="2">
    <citation type="submission" date="2018-06" db="EMBL/GenBank/DDBJ databases">
        <authorList>
            <consortium name="Pathogen Informatics"/>
            <person name="Doyle S."/>
        </authorList>
    </citation>
    <scope>NUCLEOTIDE SEQUENCE [LARGE SCALE GENOMIC DNA]</scope>
    <source>
        <strain evidence="20 22">NCTC12437</strain>
    </source>
</reference>
<dbReference type="GO" id="GO:0005829">
    <property type="term" value="C:cytosol"/>
    <property type="evidence" value="ECO:0007669"/>
    <property type="project" value="TreeGrafter"/>
</dbReference>
<keyword evidence="10 12" id="KW-0368">Histidine biosynthesis</keyword>
<comment type="similarity">
    <text evidence="3 12 13 18">Belongs to the histidinol dehydrogenase family.</text>
</comment>
<protein>
    <recommendedName>
        <fullName evidence="4 12">Histidinol dehydrogenase</fullName>
        <shortName evidence="12">HDH</shortName>
        <ecNumber evidence="4 12">1.1.1.23</ecNumber>
    </recommendedName>
</protein>
<evidence type="ECO:0000313" key="20">
    <source>
        <dbReference type="EMBL" id="STX31931.1"/>
    </source>
</evidence>
<feature type="binding site" evidence="12 16">
    <location>
        <position position="258"/>
    </location>
    <ligand>
        <name>substrate</name>
    </ligand>
</feature>
<dbReference type="Pfam" id="PF00815">
    <property type="entry name" value="Histidinol_dh"/>
    <property type="match status" value="1"/>
</dbReference>
<accession>A0A378IBJ3</accession>
<comment type="pathway">
    <text evidence="2 12">Amino-acid biosynthesis; L-histidine biosynthesis; L-histidine from 5-phospho-alpha-D-ribose 1-diphosphate: step 9/9.</text>
</comment>